<accession>A0A2S2R946</accession>
<name>A0A2S2R946_9HEMI</name>
<proteinExistence type="predicted"/>
<gene>
    <name evidence="1" type="ORF">g.168304</name>
</gene>
<dbReference type="EMBL" id="GGMS01016997">
    <property type="protein sequence ID" value="MBY86200.1"/>
    <property type="molecule type" value="Transcribed_RNA"/>
</dbReference>
<protein>
    <submittedName>
        <fullName evidence="1">Uncharacterized protein</fullName>
    </submittedName>
</protein>
<sequence length="180" mass="21204">MDSIKQYFIPSMENNVNETVDGNYEIDVHMICREPQQKVENEITRSRFISINELDVENSNAHFIRKIQRLEEENDHLLSIIEQKNVTISEIQKSSCNDKPDFATKKILLLTERVKELTLELQSIKSSTCDDDKRNKDSTIKIKELTDKLCQSNKNNFHYRNQIMQLKNDLQVTKNVRIFI</sequence>
<dbReference type="OrthoDB" id="10070368at2759"/>
<organism evidence="1">
    <name type="scientific">Sipha flava</name>
    <name type="common">yellow sugarcane aphid</name>
    <dbReference type="NCBI Taxonomy" id="143950"/>
    <lineage>
        <taxon>Eukaryota</taxon>
        <taxon>Metazoa</taxon>
        <taxon>Ecdysozoa</taxon>
        <taxon>Arthropoda</taxon>
        <taxon>Hexapoda</taxon>
        <taxon>Insecta</taxon>
        <taxon>Pterygota</taxon>
        <taxon>Neoptera</taxon>
        <taxon>Paraneoptera</taxon>
        <taxon>Hemiptera</taxon>
        <taxon>Sternorrhyncha</taxon>
        <taxon>Aphidomorpha</taxon>
        <taxon>Aphidoidea</taxon>
        <taxon>Aphididae</taxon>
        <taxon>Sipha</taxon>
    </lineage>
</organism>
<reference evidence="1" key="1">
    <citation type="submission" date="2018-04" db="EMBL/GenBank/DDBJ databases">
        <title>Transcriptome assembly of Sipha flava.</title>
        <authorList>
            <person name="Scully E.D."/>
            <person name="Geib S.M."/>
            <person name="Palmer N.A."/>
            <person name="Koch K."/>
            <person name="Bradshaw J."/>
            <person name="Heng-Moss T."/>
            <person name="Sarath G."/>
        </authorList>
    </citation>
    <scope>NUCLEOTIDE SEQUENCE</scope>
</reference>
<evidence type="ECO:0000313" key="1">
    <source>
        <dbReference type="EMBL" id="MBY86200.1"/>
    </source>
</evidence>
<dbReference type="AlphaFoldDB" id="A0A2S2R946"/>